<evidence type="ECO:0000313" key="3">
    <source>
        <dbReference type="EMBL" id="MBO1529636.1"/>
    </source>
</evidence>
<dbReference type="EMBL" id="JAGBKM010000001">
    <property type="protein sequence ID" value="MBO1529636.1"/>
    <property type="molecule type" value="Genomic_DNA"/>
</dbReference>
<comment type="similarity">
    <text evidence="1">Belongs to the metallophosphoesterase superfamily. YfcE family.</text>
</comment>
<organism evidence="3 4">
    <name type="scientific">Psychrobacter coccoides</name>
    <dbReference type="NCBI Taxonomy" id="2818440"/>
    <lineage>
        <taxon>Bacteria</taxon>
        <taxon>Pseudomonadati</taxon>
        <taxon>Pseudomonadota</taxon>
        <taxon>Gammaproteobacteria</taxon>
        <taxon>Moraxellales</taxon>
        <taxon>Moraxellaceae</taxon>
        <taxon>Psychrobacter</taxon>
    </lineage>
</organism>
<dbReference type="Proteomes" id="UP000664554">
    <property type="component" value="Unassembled WGS sequence"/>
</dbReference>
<dbReference type="Pfam" id="PF12850">
    <property type="entry name" value="Metallophos_2"/>
    <property type="match status" value="1"/>
</dbReference>
<feature type="domain" description="Calcineurin-like phosphoesterase" evidence="2">
    <location>
        <begin position="10"/>
        <end position="152"/>
    </location>
</feature>
<gene>
    <name evidence="3" type="ORF">J3492_00210</name>
</gene>
<dbReference type="InterPro" id="IPR029052">
    <property type="entry name" value="Metallo-depent_PP-like"/>
</dbReference>
<evidence type="ECO:0000313" key="4">
    <source>
        <dbReference type="Proteomes" id="UP000664554"/>
    </source>
</evidence>
<evidence type="ECO:0000256" key="1">
    <source>
        <dbReference type="ARBA" id="ARBA00008950"/>
    </source>
</evidence>
<sequence length="172" mass="20413">MMSDNKNIWFTSDLHFGHDNIVKYCDRPCTVAEHTDFIIESLNKHIKDGDTVYHLGDFSYGKKIKFDDLKATLDRLKGNWQFIIGNHDNENQLKALCQKTKHKVLGDYHSESIEGKTFIMFHYPIESWWNKKRGAIHLYGHTHHNDMRHIDNRYNVCFDRDFKPYPLSHFVA</sequence>
<keyword evidence="4" id="KW-1185">Reference proteome</keyword>
<reference evidence="3 4" key="1">
    <citation type="submission" date="2021-03" db="EMBL/GenBank/DDBJ databases">
        <authorList>
            <person name="Shang D.-D."/>
            <person name="Du Z.-J."/>
            <person name="Chen G.-J."/>
        </authorList>
    </citation>
    <scope>NUCLEOTIDE SEQUENCE [LARGE SCALE GENOMIC DNA]</scope>
    <source>
        <strain evidence="3 4">F1192</strain>
    </source>
</reference>
<accession>A0ABS3NK94</accession>
<protein>
    <submittedName>
        <fullName evidence="3">Metallophosphoesterase family protein</fullName>
    </submittedName>
</protein>
<dbReference type="InterPro" id="IPR024654">
    <property type="entry name" value="Calcineurin-like_PHP_lpxH"/>
</dbReference>
<evidence type="ECO:0000259" key="2">
    <source>
        <dbReference type="Pfam" id="PF12850"/>
    </source>
</evidence>
<dbReference type="SUPFAM" id="SSF56300">
    <property type="entry name" value="Metallo-dependent phosphatases"/>
    <property type="match status" value="1"/>
</dbReference>
<comment type="caution">
    <text evidence="3">The sequence shown here is derived from an EMBL/GenBank/DDBJ whole genome shotgun (WGS) entry which is preliminary data.</text>
</comment>
<dbReference type="Gene3D" id="3.60.21.10">
    <property type="match status" value="1"/>
</dbReference>
<proteinExistence type="inferred from homology"/>
<name>A0ABS3NK94_9GAMM</name>